<accession>A0ABV8XMR1</accession>
<dbReference type="Gene3D" id="3.40.630.10">
    <property type="entry name" value="Zn peptidases"/>
    <property type="match status" value="1"/>
</dbReference>
<dbReference type="InterPro" id="IPR007484">
    <property type="entry name" value="Peptidase_M28"/>
</dbReference>
<dbReference type="PANTHER" id="PTHR12147:SF26">
    <property type="entry name" value="PEPTIDASE M28 DOMAIN-CONTAINING PROTEIN"/>
    <property type="match status" value="1"/>
</dbReference>
<dbReference type="Gene3D" id="3.50.30.30">
    <property type="match status" value="1"/>
</dbReference>
<comment type="caution">
    <text evidence="4">The sequence shown here is derived from an EMBL/GenBank/DDBJ whole genome shotgun (WGS) entry which is preliminary data.</text>
</comment>
<keyword evidence="5" id="KW-1185">Reference proteome</keyword>
<dbReference type="InterPro" id="IPR003137">
    <property type="entry name" value="PA_domain"/>
</dbReference>
<dbReference type="InterPro" id="IPR046450">
    <property type="entry name" value="PA_dom_sf"/>
</dbReference>
<feature type="signal peptide" evidence="1">
    <location>
        <begin position="1"/>
        <end position="21"/>
    </location>
</feature>
<name>A0ABV8XMR1_9DEIO</name>
<keyword evidence="1" id="KW-0732">Signal</keyword>
<feature type="domain" description="PA" evidence="2">
    <location>
        <begin position="109"/>
        <end position="181"/>
    </location>
</feature>
<dbReference type="Proteomes" id="UP001595998">
    <property type="component" value="Unassembled WGS sequence"/>
</dbReference>
<dbReference type="SUPFAM" id="SSF53187">
    <property type="entry name" value="Zn-dependent exopeptidases"/>
    <property type="match status" value="1"/>
</dbReference>
<dbReference type="EMBL" id="JBHSEH010000012">
    <property type="protein sequence ID" value="MFC4426879.1"/>
    <property type="molecule type" value="Genomic_DNA"/>
</dbReference>
<dbReference type="Pfam" id="PF02225">
    <property type="entry name" value="PA"/>
    <property type="match status" value="1"/>
</dbReference>
<reference evidence="5" key="1">
    <citation type="journal article" date="2019" name="Int. J. Syst. Evol. Microbiol.">
        <title>The Global Catalogue of Microorganisms (GCM) 10K type strain sequencing project: providing services to taxonomists for standard genome sequencing and annotation.</title>
        <authorList>
            <consortium name="The Broad Institute Genomics Platform"/>
            <consortium name="The Broad Institute Genome Sequencing Center for Infectious Disease"/>
            <person name="Wu L."/>
            <person name="Ma J."/>
        </authorList>
    </citation>
    <scope>NUCLEOTIDE SEQUENCE [LARGE SCALE GENOMIC DNA]</scope>
    <source>
        <strain evidence="5">CCUG 56029</strain>
    </source>
</reference>
<feature type="chain" id="PRO_5045220095" evidence="1">
    <location>
        <begin position="22"/>
        <end position="388"/>
    </location>
</feature>
<dbReference type="InterPro" id="IPR045175">
    <property type="entry name" value="M28_fam"/>
</dbReference>
<dbReference type="PANTHER" id="PTHR12147">
    <property type="entry name" value="METALLOPEPTIDASE M28 FAMILY MEMBER"/>
    <property type="match status" value="1"/>
</dbReference>
<evidence type="ECO:0000313" key="4">
    <source>
        <dbReference type="EMBL" id="MFC4426879.1"/>
    </source>
</evidence>
<evidence type="ECO:0000259" key="3">
    <source>
        <dbReference type="Pfam" id="PF04389"/>
    </source>
</evidence>
<gene>
    <name evidence="4" type="ORF">ACFOZ9_11725</name>
</gene>
<proteinExistence type="predicted"/>
<dbReference type="RefSeq" id="WP_380039812.1">
    <property type="nucleotide sequence ID" value="NZ_JBHSEH010000012.1"/>
</dbReference>
<evidence type="ECO:0000256" key="1">
    <source>
        <dbReference type="SAM" id="SignalP"/>
    </source>
</evidence>
<dbReference type="SUPFAM" id="SSF52025">
    <property type="entry name" value="PA domain"/>
    <property type="match status" value="1"/>
</dbReference>
<evidence type="ECO:0000313" key="5">
    <source>
        <dbReference type="Proteomes" id="UP001595998"/>
    </source>
</evidence>
<feature type="domain" description="Peptidase M28" evidence="3">
    <location>
        <begin position="202"/>
        <end position="371"/>
    </location>
</feature>
<protein>
    <submittedName>
        <fullName evidence="4">M28 family peptidase</fullName>
    </submittedName>
</protein>
<organism evidence="4 5">
    <name type="scientific">Deinococcus navajonensis</name>
    <dbReference type="NCBI Taxonomy" id="309884"/>
    <lineage>
        <taxon>Bacteria</taxon>
        <taxon>Thermotogati</taxon>
        <taxon>Deinococcota</taxon>
        <taxon>Deinococci</taxon>
        <taxon>Deinococcales</taxon>
        <taxon>Deinococcaceae</taxon>
        <taxon>Deinococcus</taxon>
    </lineage>
</organism>
<evidence type="ECO:0000259" key="2">
    <source>
        <dbReference type="Pfam" id="PF02225"/>
    </source>
</evidence>
<dbReference type="Pfam" id="PF04389">
    <property type="entry name" value="Peptidase_M28"/>
    <property type="match status" value="1"/>
</dbReference>
<sequence>MQIPTLGATLAALVLVSSAGADVESDLRTVLNFGPRVTGTAANEQARGYLEAQFRALGYDTRREAFSYPRFDDLGSDLRQGNQTLSGRALEGSTGGEVRARAVRVPGTGTPEDFRAVNVRGLIAVVQRGQLSFLQKAKNAQAAGAAGLIIINSEAKELQGRFGERLALPALAVTSTTGAALRDGQEIQLRVRVRDGEVRGVNVVAFKSGVSRPEVLFGAHMDSVFRAPGANDNLSGTVAVMELARRTVNTPLAARSYFVLFDGEEDGLRGSRAFVKDHPALVQGLRTMFNFDMVGVNVSPLNVTGERLLVETAKQVAGLPGSFPAEGGSDQVPFDQAGVPTLFFHRGLDANYHQPGDVLADPALIRATVDAALGIVDVVLKTPVPAGR</sequence>